<evidence type="ECO:0000313" key="1">
    <source>
        <dbReference type="EMBL" id="MDR5896835.1"/>
    </source>
</evidence>
<dbReference type="InterPro" id="IPR012334">
    <property type="entry name" value="Pectin_lyas_fold"/>
</dbReference>
<keyword evidence="2" id="KW-1185">Reference proteome</keyword>
<evidence type="ECO:0000313" key="2">
    <source>
        <dbReference type="Proteomes" id="UP001269375"/>
    </source>
</evidence>
<dbReference type="RefSeq" id="WP_251590338.1">
    <property type="nucleotide sequence ID" value="NZ_JAMLJI010000001.1"/>
</dbReference>
<reference evidence="1 2" key="1">
    <citation type="submission" date="2023-04" db="EMBL/GenBank/DDBJ databases">
        <title>A long-awaited taxogenomic arrangement of the family Halomonadaceae.</title>
        <authorList>
            <person name="De La Haba R."/>
            <person name="Chuvochina M."/>
            <person name="Wittouck S."/>
            <person name="Arahal D.R."/>
            <person name="Sanchez-Porro C."/>
            <person name="Hugenholtz P."/>
            <person name="Ventosa A."/>
        </authorList>
    </citation>
    <scope>NUCLEOTIDE SEQUENCE [LARGE SCALE GENOMIC DNA]</scope>
    <source>
        <strain evidence="1 2">DSM 22428</strain>
    </source>
</reference>
<dbReference type="Gene3D" id="2.160.20.10">
    <property type="entry name" value="Single-stranded right-handed beta-helix, Pectin lyase-like"/>
    <property type="match status" value="1"/>
</dbReference>
<dbReference type="InterPro" id="IPR011050">
    <property type="entry name" value="Pectin_lyase_fold/virulence"/>
</dbReference>
<accession>A0ABU1GXR0</accession>
<dbReference type="EMBL" id="JARWAO010000006">
    <property type="protein sequence ID" value="MDR5896835.1"/>
    <property type="molecule type" value="Genomic_DNA"/>
</dbReference>
<proteinExistence type="predicted"/>
<dbReference type="SUPFAM" id="SSF51126">
    <property type="entry name" value="Pectin lyase-like"/>
    <property type="match status" value="1"/>
</dbReference>
<evidence type="ECO:0008006" key="3">
    <source>
        <dbReference type="Google" id="ProtNLM"/>
    </source>
</evidence>
<protein>
    <recommendedName>
        <fullName evidence="3">Pectate lyase superfamily protein domain-containing protein</fullName>
    </recommendedName>
</protein>
<comment type="caution">
    <text evidence="1">The sequence shown here is derived from an EMBL/GenBank/DDBJ whole genome shotgun (WGS) entry which is preliminary data.</text>
</comment>
<organism evidence="1 2">
    <name type="scientific">Larsenimonas suaedae</name>
    <dbReference type="NCBI Taxonomy" id="1851019"/>
    <lineage>
        <taxon>Bacteria</taxon>
        <taxon>Pseudomonadati</taxon>
        <taxon>Pseudomonadota</taxon>
        <taxon>Gammaproteobacteria</taxon>
        <taxon>Oceanospirillales</taxon>
        <taxon>Halomonadaceae</taxon>
        <taxon>Larsenimonas</taxon>
    </lineage>
</organism>
<sequence length="582" mass="64354">MTELTTANAVITVENVEKLRAYEPEAEKQIVQVLYHTYPYCGGGRFVASGDTKSADDNGMIIVTKGGCRWKRVTEGEERGNILLWGADPSGKNDSSSAIKAAIADGKTRTVVIPHEGKFVINETIELGRVSLIGGSKDHFGQKAAYSSLITGSDLDGAMFTKVGKNVIGIAFHDRNQTHTALEMTSYVNLVQNCSFHNFKSAIETPGGVDLSLLDNTFTSVETAIHLQDASLCTTSRFIRNHFHYVHDCILVDGELYGASFVDNIFERVTGRAIHGKVIYHSHFQGNWWEHRNGAEEARCVTTEMYQQLFYNTASANYAVFGWINVFNSDTHDNRVGGVMTGEGNVVIRTPTGQALRIDHESIKSECDQWTGKGDLTLETGYDKVYSNVGDFYIMAGNNTGYRHRDLKNGSLVFTSRGNDGSWQGKLHFLQGKDDDGNDLKESYSFPSWSIGGLVGEADFQCDSKVRKTTVAIPQQVLWDSGPSTGTGCFTEIDDSQPGRVRFLLEDGAPQLRNYLIHCTVHTRGVMCDGIGHVNVYGGSWNAYRRAKGFDVFFIDRETGEAKTPDRFCLMLAHVEGNKLEE</sequence>
<dbReference type="Proteomes" id="UP001269375">
    <property type="component" value="Unassembled WGS sequence"/>
</dbReference>
<name>A0ABU1GXR0_9GAMM</name>
<gene>
    <name evidence="1" type="ORF">QC825_12185</name>
</gene>